<proteinExistence type="predicted"/>
<dbReference type="EMBL" id="LJYG01000105">
    <property type="protein sequence ID" value="KRQ04957.1"/>
    <property type="molecule type" value="Genomic_DNA"/>
</dbReference>
<protein>
    <submittedName>
        <fullName evidence="1">Uncharacterized protein</fullName>
    </submittedName>
</protein>
<accession>A0A0R3DA67</accession>
<reference evidence="1 2" key="1">
    <citation type="submission" date="2015-09" db="EMBL/GenBank/DDBJ databases">
        <title>Draft Genome Sequence of Bradyrhizobium manausense Strain BR 3351T, a Novel Symbiotic Nitrogen-Fixing Alphaproteobacterium Isolated from Brazilian Amazon Rain Forest.</title>
        <authorList>
            <person name="De Araujo J.L."/>
            <person name="Zilli J.E."/>
        </authorList>
    </citation>
    <scope>NUCLEOTIDE SEQUENCE [LARGE SCALE GENOMIC DNA]</scope>
    <source>
        <strain evidence="1 2">BR3351</strain>
    </source>
</reference>
<dbReference type="Proteomes" id="UP000051936">
    <property type="component" value="Unassembled WGS sequence"/>
</dbReference>
<dbReference type="AlphaFoldDB" id="A0A0R3DA67"/>
<organism evidence="1 2">
    <name type="scientific">Bradyrhizobium manausense</name>
    <dbReference type="NCBI Taxonomy" id="989370"/>
    <lineage>
        <taxon>Bacteria</taxon>
        <taxon>Pseudomonadati</taxon>
        <taxon>Pseudomonadota</taxon>
        <taxon>Alphaproteobacteria</taxon>
        <taxon>Hyphomicrobiales</taxon>
        <taxon>Nitrobacteraceae</taxon>
        <taxon>Bradyrhizobium</taxon>
    </lineage>
</organism>
<dbReference type="OrthoDB" id="7366417at2"/>
<name>A0A0R3DA67_9BRAD</name>
<keyword evidence="2" id="KW-1185">Reference proteome</keyword>
<evidence type="ECO:0000313" key="1">
    <source>
        <dbReference type="EMBL" id="KRQ04957.1"/>
    </source>
</evidence>
<gene>
    <name evidence="1" type="ORF">AOQ71_29215</name>
</gene>
<evidence type="ECO:0000313" key="2">
    <source>
        <dbReference type="Proteomes" id="UP000051936"/>
    </source>
</evidence>
<sequence>MPVQPNVRRRAVLETARKLGLLGGEHRRIGGRVCRDQVAAAKKKSGITSDTELIEYALAKVALEDDFGTRLIRRKGLVAKDVDLEF</sequence>
<comment type="caution">
    <text evidence="1">The sequence shown here is derived from an EMBL/GenBank/DDBJ whole genome shotgun (WGS) entry which is preliminary data.</text>
</comment>